<dbReference type="Gene3D" id="3.10.110.10">
    <property type="entry name" value="Ubiquitin Conjugating Enzyme"/>
    <property type="match status" value="1"/>
</dbReference>
<proteinExistence type="predicted"/>
<keyword evidence="3 5" id="KW-0862">Zinc</keyword>
<dbReference type="InterPro" id="IPR006575">
    <property type="entry name" value="RWD_dom"/>
</dbReference>
<sequence>MADGSWQEALAGETDAGRREWMALERRYHAQLMGEDAATRDRRVRLFVSLSDPELPARLKGQVELRMTLPEKYPAEAARVDFAQWSSRLSSEQVEALNAVVNARAMQLCGGFSLRRLLTWVDNNFWRTIEPFEKGLEEEQQPPVDSGDESATLAEEAPPSSEKKTKRQRGQRTCHFFARGCCRDGDKCKFSHVKKPDKLQKEKGDDVSSALDADATTVIREAQPPELSNTTAAETTPAPPDSKKKQKSRVRKCKFFALNKCRDGDKCKFSHEIKGANKKETNLAPRAVVVELGSPTKVVSAAKDIVPNSNVEAIIAEKSIFEDSINQSDNSHEWSEAQQRALDLALKKYPASMDKKERWTGIASEVEGRSLNECIDRFKLLCGLVRRGVDPTTIAMTHMKEKQEQEEQQDNHEGSNSAENEEHVQNAKIISQEKRVAVETEPEIKGTHICLEDLFLHEVGTLVAHRLVCQVQCDNCPLKFDAVLSLDSAEIQKWCPRCSVLHHVLMRPVFAHSQSTVLAYVDTDNCSIVDVLPSDMLATCLECGCEALLERVEPRQRSEQSCFSCHIKLAIMAKRFVAGQLEGSSGKRNNSPDRSAIKAAKGGKKGAKQATETFVLGQPLPRNGACDHYKHSLRWFRFQCCGKAFPCDVCHDSSDCPEANLGKFASRMICGLCSKEQSSAVKVCSCGNDVAAKKTTTRHWEGGAGCRDSSQMSRWDKQKYRGQNKTESKKFKRVGAEAKRRRENANANGDAQQ</sequence>
<feature type="region of interest" description="Disordered" evidence="6">
    <location>
        <begin position="702"/>
        <end position="753"/>
    </location>
</feature>
<dbReference type="InterPro" id="IPR037274">
    <property type="entry name" value="Znf_CHY_sf"/>
</dbReference>
<dbReference type="PROSITE" id="PS50103">
    <property type="entry name" value="ZF_C3H1"/>
    <property type="match status" value="2"/>
</dbReference>
<dbReference type="PROSITE" id="PS51266">
    <property type="entry name" value="ZF_CHY"/>
    <property type="match status" value="1"/>
</dbReference>
<evidence type="ECO:0000256" key="6">
    <source>
        <dbReference type="SAM" id="MobiDB-lite"/>
    </source>
</evidence>
<dbReference type="EMBL" id="BSXT01018961">
    <property type="protein sequence ID" value="GMG16864.1"/>
    <property type="molecule type" value="Genomic_DNA"/>
</dbReference>
<evidence type="ECO:0000313" key="11">
    <source>
        <dbReference type="EMBL" id="GMG16864.1"/>
    </source>
</evidence>
<dbReference type="Gene3D" id="1.10.10.60">
    <property type="entry name" value="Homeodomain-like"/>
    <property type="match status" value="1"/>
</dbReference>
<dbReference type="InterPro" id="IPR009057">
    <property type="entry name" value="Homeodomain-like_sf"/>
</dbReference>
<dbReference type="Pfam" id="PF21539">
    <property type="entry name" value="Med15_C"/>
    <property type="match status" value="1"/>
</dbReference>
<dbReference type="Pfam" id="PF16131">
    <property type="entry name" value="Torus"/>
    <property type="match status" value="1"/>
</dbReference>
<evidence type="ECO:0000313" key="12">
    <source>
        <dbReference type="Proteomes" id="UP001165121"/>
    </source>
</evidence>
<dbReference type="InterPro" id="IPR008913">
    <property type="entry name" value="Znf_CHY"/>
</dbReference>
<dbReference type="InterPro" id="IPR036855">
    <property type="entry name" value="Znf_CCCH_sf"/>
</dbReference>
<reference evidence="11" key="1">
    <citation type="submission" date="2023-04" db="EMBL/GenBank/DDBJ databases">
        <title>Phytophthora fragariaefolia NBRC 109709.</title>
        <authorList>
            <person name="Ichikawa N."/>
            <person name="Sato H."/>
            <person name="Tonouchi N."/>
        </authorList>
    </citation>
    <scope>NUCLEOTIDE SEQUENCE</scope>
    <source>
        <strain evidence="11">NBRC 109709</strain>
    </source>
</reference>
<name>A0A9W6YNV0_9STRA</name>
<protein>
    <submittedName>
        <fullName evidence="11">Unnamed protein product</fullName>
    </submittedName>
</protein>
<feature type="zinc finger region" description="C3H1-type" evidence="5">
    <location>
        <begin position="168"/>
        <end position="195"/>
    </location>
</feature>
<dbReference type="InterPro" id="IPR032297">
    <property type="entry name" value="Torus"/>
</dbReference>
<dbReference type="Pfam" id="PF00642">
    <property type="entry name" value="zf-CCCH"/>
    <property type="match status" value="1"/>
</dbReference>
<dbReference type="SUPFAM" id="SSF90229">
    <property type="entry name" value="CCCH zinc finger"/>
    <property type="match status" value="2"/>
</dbReference>
<evidence type="ECO:0000259" key="7">
    <source>
        <dbReference type="PROSITE" id="PS50090"/>
    </source>
</evidence>
<dbReference type="SUPFAM" id="SSF46689">
    <property type="entry name" value="Homeodomain-like"/>
    <property type="match status" value="1"/>
</dbReference>
<evidence type="ECO:0000256" key="2">
    <source>
        <dbReference type="ARBA" id="ARBA00022771"/>
    </source>
</evidence>
<dbReference type="Gene3D" id="4.10.1000.10">
    <property type="entry name" value="Zinc finger, CCCH-type"/>
    <property type="match status" value="2"/>
</dbReference>
<dbReference type="PROSITE" id="PS50090">
    <property type="entry name" value="MYB_LIKE"/>
    <property type="match status" value="1"/>
</dbReference>
<feature type="region of interest" description="Disordered" evidence="6">
    <location>
        <begin position="132"/>
        <end position="169"/>
    </location>
</feature>
<evidence type="ECO:0000256" key="4">
    <source>
        <dbReference type="PROSITE-ProRule" id="PRU00601"/>
    </source>
</evidence>
<feature type="domain" description="CHY-type" evidence="10">
    <location>
        <begin position="619"/>
        <end position="688"/>
    </location>
</feature>
<evidence type="ECO:0000256" key="1">
    <source>
        <dbReference type="ARBA" id="ARBA00022723"/>
    </source>
</evidence>
<keyword evidence="12" id="KW-1185">Reference proteome</keyword>
<feature type="domain" description="C3H1-type" evidence="8">
    <location>
        <begin position="168"/>
        <end position="195"/>
    </location>
</feature>
<feature type="domain" description="C3H1-type" evidence="8">
    <location>
        <begin position="247"/>
        <end position="274"/>
    </location>
</feature>
<feature type="compositionally biased region" description="Basic and acidic residues" evidence="6">
    <location>
        <begin position="420"/>
        <end position="434"/>
    </location>
</feature>
<feature type="compositionally biased region" description="Polar residues" evidence="6">
    <location>
        <begin position="582"/>
        <end position="593"/>
    </location>
</feature>
<dbReference type="SMART" id="SM00717">
    <property type="entry name" value="SANT"/>
    <property type="match status" value="1"/>
</dbReference>
<dbReference type="SUPFAM" id="SSF161219">
    <property type="entry name" value="CHY zinc finger-like"/>
    <property type="match status" value="1"/>
</dbReference>
<accession>A0A9W6YNV0</accession>
<feature type="region of interest" description="Disordered" evidence="6">
    <location>
        <begin position="582"/>
        <end position="604"/>
    </location>
</feature>
<dbReference type="OrthoDB" id="10253329at2759"/>
<dbReference type="AlphaFoldDB" id="A0A9W6YNV0"/>
<feature type="domain" description="RWD" evidence="9">
    <location>
        <begin position="19"/>
        <end position="128"/>
    </location>
</feature>
<feature type="region of interest" description="Disordered" evidence="6">
    <location>
        <begin position="217"/>
        <end position="247"/>
    </location>
</feature>
<organism evidence="11 12">
    <name type="scientific">Phytophthora fragariaefolia</name>
    <dbReference type="NCBI Taxonomy" id="1490495"/>
    <lineage>
        <taxon>Eukaryota</taxon>
        <taxon>Sar</taxon>
        <taxon>Stramenopiles</taxon>
        <taxon>Oomycota</taxon>
        <taxon>Peronosporomycetes</taxon>
        <taxon>Peronosporales</taxon>
        <taxon>Peronosporaceae</taxon>
        <taxon>Phytophthora</taxon>
    </lineage>
</organism>
<dbReference type="SMART" id="SM00356">
    <property type="entry name" value="ZnF_C3H1"/>
    <property type="match status" value="2"/>
</dbReference>
<evidence type="ECO:0000259" key="9">
    <source>
        <dbReference type="PROSITE" id="PS50908"/>
    </source>
</evidence>
<gene>
    <name evidence="11" type="ORF">Pfra01_002992900</name>
</gene>
<dbReference type="PANTHER" id="PTHR36886:SF8">
    <property type="entry name" value="ZINC FINGER CCCH DOMAIN-CONTAINING PROTEIN 38"/>
    <property type="match status" value="1"/>
</dbReference>
<keyword evidence="1 5" id="KW-0479">Metal-binding</keyword>
<feature type="region of interest" description="Disordered" evidence="6">
    <location>
        <begin position="399"/>
        <end position="434"/>
    </location>
</feature>
<dbReference type="PANTHER" id="PTHR36886">
    <property type="entry name" value="PROTEIN FRIGIDA-ESSENTIAL 1"/>
    <property type="match status" value="1"/>
</dbReference>
<feature type="domain" description="Myb-like" evidence="7">
    <location>
        <begin position="326"/>
        <end position="382"/>
    </location>
</feature>
<evidence type="ECO:0000259" key="10">
    <source>
        <dbReference type="PROSITE" id="PS51266"/>
    </source>
</evidence>
<dbReference type="CDD" id="cd00167">
    <property type="entry name" value="SANT"/>
    <property type="match status" value="1"/>
</dbReference>
<feature type="compositionally biased region" description="Basic and acidic residues" evidence="6">
    <location>
        <begin position="714"/>
        <end position="744"/>
    </location>
</feature>
<dbReference type="InterPro" id="IPR052650">
    <property type="entry name" value="Zinc_finger_CCCH"/>
</dbReference>
<dbReference type="Pfam" id="PF05495">
    <property type="entry name" value="zf-CHY"/>
    <property type="match status" value="1"/>
</dbReference>
<dbReference type="PROSITE" id="PS50908">
    <property type="entry name" value="RWD"/>
    <property type="match status" value="1"/>
</dbReference>
<comment type="caution">
    <text evidence="11">The sequence shown here is derived from an EMBL/GenBank/DDBJ whole genome shotgun (WGS) entry which is preliminary data.</text>
</comment>
<dbReference type="Proteomes" id="UP001165121">
    <property type="component" value="Unassembled WGS sequence"/>
</dbReference>
<dbReference type="InterPro" id="IPR048386">
    <property type="entry name" value="Med15_C"/>
</dbReference>
<dbReference type="GO" id="GO:0008270">
    <property type="term" value="F:zinc ion binding"/>
    <property type="evidence" value="ECO:0007669"/>
    <property type="project" value="UniProtKB-KW"/>
</dbReference>
<evidence type="ECO:0000259" key="8">
    <source>
        <dbReference type="PROSITE" id="PS50103"/>
    </source>
</evidence>
<feature type="zinc finger region" description="C3H1-type" evidence="5">
    <location>
        <begin position="247"/>
        <end position="274"/>
    </location>
</feature>
<evidence type="ECO:0000256" key="3">
    <source>
        <dbReference type="ARBA" id="ARBA00022833"/>
    </source>
</evidence>
<dbReference type="InterPro" id="IPR016135">
    <property type="entry name" value="UBQ-conjugating_enzyme/RWD"/>
</dbReference>
<keyword evidence="2 4" id="KW-0863">Zinc-finger</keyword>
<dbReference type="InterPro" id="IPR000571">
    <property type="entry name" value="Znf_CCCH"/>
</dbReference>
<feature type="compositionally biased region" description="Basic and acidic residues" evidence="6">
    <location>
        <begin position="399"/>
        <end position="413"/>
    </location>
</feature>
<dbReference type="InterPro" id="IPR001005">
    <property type="entry name" value="SANT/Myb"/>
</dbReference>
<evidence type="ECO:0000256" key="5">
    <source>
        <dbReference type="PROSITE-ProRule" id="PRU00723"/>
    </source>
</evidence>